<dbReference type="InterPro" id="IPR000639">
    <property type="entry name" value="Epox_hydrolase-like"/>
</dbReference>
<evidence type="ECO:0000256" key="1">
    <source>
        <dbReference type="ARBA" id="ARBA00022801"/>
    </source>
</evidence>
<dbReference type="SUPFAM" id="SSF53474">
    <property type="entry name" value="alpha/beta-Hydrolases"/>
    <property type="match status" value="1"/>
</dbReference>
<feature type="signal peptide" evidence="3">
    <location>
        <begin position="1"/>
        <end position="19"/>
    </location>
</feature>
<keyword evidence="1" id="KW-0378">Hydrolase</keyword>
<feature type="chain" id="PRO_5002113335" description="AB hydrolase-1 domain-containing protein" evidence="3">
    <location>
        <begin position="20"/>
        <end position="361"/>
    </location>
</feature>
<gene>
    <name evidence="5" type="primary">ORF156972</name>
</gene>
<dbReference type="Pfam" id="PF00561">
    <property type="entry name" value="Abhydrolase_1"/>
    <property type="match status" value="1"/>
</dbReference>
<dbReference type="AlphaFoldDB" id="A0A0B7B1Y6"/>
<evidence type="ECO:0000256" key="3">
    <source>
        <dbReference type="SAM" id="SignalP"/>
    </source>
</evidence>
<dbReference type="EMBL" id="HACG01040168">
    <property type="protein sequence ID" value="CEK87033.1"/>
    <property type="molecule type" value="Transcribed_RNA"/>
</dbReference>
<dbReference type="GO" id="GO:0004301">
    <property type="term" value="F:epoxide hydrolase activity"/>
    <property type="evidence" value="ECO:0007669"/>
    <property type="project" value="UniProtKB-ARBA"/>
</dbReference>
<dbReference type="Gene3D" id="3.40.50.1820">
    <property type="entry name" value="alpha/beta hydrolase"/>
    <property type="match status" value="1"/>
</dbReference>
<name>A0A0B7B1Y6_9EUPU</name>
<comment type="similarity">
    <text evidence="2">Belongs to the AB hydrolase superfamily. Epoxide hydrolase family.</text>
</comment>
<proteinExistence type="inferred from homology"/>
<feature type="domain" description="AB hydrolase-1" evidence="4">
    <location>
        <begin position="79"/>
        <end position="334"/>
    </location>
</feature>
<accession>A0A0B7B1Y6</accession>
<dbReference type="PRINTS" id="PR00412">
    <property type="entry name" value="EPOXHYDRLASE"/>
</dbReference>
<dbReference type="InterPro" id="IPR000073">
    <property type="entry name" value="AB_hydrolase_1"/>
</dbReference>
<evidence type="ECO:0000259" key="4">
    <source>
        <dbReference type="Pfam" id="PF00561"/>
    </source>
</evidence>
<dbReference type="InterPro" id="IPR029058">
    <property type="entry name" value="AB_hydrolase_fold"/>
</dbReference>
<dbReference type="PRINTS" id="PR00111">
    <property type="entry name" value="ABHYDROLASE"/>
</dbReference>
<sequence>MIKTAFKSLMLWGTASVYGTQVMYDILKEGFKVGFGKVFQWKVLPRPLCLDDPKLGTHGYLRLEDVRIHYVASGPEDKPLMLFIHGFPEFWYSWRNQIREFQKDYRVVAIDQRGYGDSDKPAGIDAYTIKKLLSDTKQIITALGYKSCTLVSHDWGGIVAWSFSRHHADMVDKLIVMNCPPAKIIQRLIQTDNNQFKSSWYMFFFQLPYLPELYLQHKNYEFIDVIFAGSTERKHAFSGMMENPLTQEKADAYKYMLSQPGAVTPTINYYRAGLRSPNQSLTFDMNCTMPVLLIWGNKDIALSSNVPELVEKENNPNITVRQIPDSGHFVQMDTPDIVNKIMRDWLDGQKNFAPNLTMDSG</sequence>
<evidence type="ECO:0000256" key="2">
    <source>
        <dbReference type="ARBA" id="ARBA00038334"/>
    </source>
</evidence>
<reference evidence="5" key="1">
    <citation type="submission" date="2014-12" db="EMBL/GenBank/DDBJ databases">
        <title>Insight into the proteome of Arion vulgaris.</title>
        <authorList>
            <person name="Aradska J."/>
            <person name="Bulat T."/>
            <person name="Smidak R."/>
            <person name="Sarate P."/>
            <person name="Gangsoo J."/>
            <person name="Sialana F."/>
            <person name="Bilban M."/>
            <person name="Lubec G."/>
        </authorList>
    </citation>
    <scope>NUCLEOTIDE SEQUENCE</scope>
    <source>
        <tissue evidence="5">Skin</tissue>
    </source>
</reference>
<evidence type="ECO:0000313" key="5">
    <source>
        <dbReference type="EMBL" id="CEK87033.1"/>
    </source>
</evidence>
<protein>
    <recommendedName>
        <fullName evidence="4">AB hydrolase-1 domain-containing protein</fullName>
    </recommendedName>
</protein>
<dbReference type="PANTHER" id="PTHR43329">
    <property type="entry name" value="EPOXIDE HYDROLASE"/>
    <property type="match status" value="1"/>
</dbReference>
<organism evidence="5">
    <name type="scientific">Arion vulgaris</name>
    <dbReference type="NCBI Taxonomy" id="1028688"/>
    <lineage>
        <taxon>Eukaryota</taxon>
        <taxon>Metazoa</taxon>
        <taxon>Spiralia</taxon>
        <taxon>Lophotrochozoa</taxon>
        <taxon>Mollusca</taxon>
        <taxon>Gastropoda</taxon>
        <taxon>Heterobranchia</taxon>
        <taxon>Euthyneura</taxon>
        <taxon>Panpulmonata</taxon>
        <taxon>Eupulmonata</taxon>
        <taxon>Stylommatophora</taxon>
        <taxon>Helicina</taxon>
        <taxon>Arionoidea</taxon>
        <taxon>Arionidae</taxon>
        <taxon>Arion</taxon>
    </lineage>
</organism>
<keyword evidence="3" id="KW-0732">Signal</keyword>